<proteinExistence type="predicted"/>
<feature type="region of interest" description="Disordered" evidence="1">
    <location>
        <begin position="1"/>
        <end position="23"/>
    </location>
</feature>
<dbReference type="AlphaFoldDB" id="A0A2P2NMD6"/>
<sequence>MLEKSGEVTTSKKESTGEEPCDW</sequence>
<reference evidence="2" key="1">
    <citation type="submission" date="2018-02" db="EMBL/GenBank/DDBJ databases">
        <title>Rhizophora mucronata_Transcriptome.</title>
        <authorList>
            <person name="Meera S.P."/>
            <person name="Sreeshan A."/>
            <person name="Augustine A."/>
        </authorList>
    </citation>
    <scope>NUCLEOTIDE SEQUENCE</scope>
    <source>
        <tissue evidence="2">Leaf</tissue>
    </source>
</reference>
<protein>
    <submittedName>
        <fullName evidence="2">Uncharacterized protein</fullName>
    </submittedName>
</protein>
<organism evidence="2">
    <name type="scientific">Rhizophora mucronata</name>
    <name type="common">Asiatic mangrove</name>
    <dbReference type="NCBI Taxonomy" id="61149"/>
    <lineage>
        <taxon>Eukaryota</taxon>
        <taxon>Viridiplantae</taxon>
        <taxon>Streptophyta</taxon>
        <taxon>Embryophyta</taxon>
        <taxon>Tracheophyta</taxon>
        <taxon>Spermatophyta</taxon>
        <taxon>Magnoliopsida</taxon>
        <taxon>eudicotyledons</taxon>
        <taxon>Gunneridae</taxon>
        <taxon>Pentapetalae</taxon>
        <taxon>rosids</taxon>
        <taxon>fabids</taxon>
        <taxon>Malpighiales</taxon>
        <taxon>Rhizophoraceae</taxon>
        <taxon>Rhizophora</taxon>
    </lineage>
</organism>
<feature type="compositionally biased region" description="Basic and acidic residues" evidence="1">
    <location>
        <begin position="1"/>
        <end position="16"/>
    </location>
</feature>
<dbReference type="EMBL" id="GGEC01063165">
    <property type="protein sequence ID" value="MBX43649.1"/>
    <property type="molecule type" value="Transcribed_RNA"/>
</dbReference>
<accession>A0A2P2NMD6</accession>
<evidence type="ECO:0000313" key="2">
    <source>
        <dbReference type="EMBL" id="MBX43649.1"/>
    </source>
</evidence>
<name>A0A2P2NMD6_RHIMU</name>
<evidence type="ECO:0000256" key="1">
    <source>
        <dbReference type="SAM" id="MobiDB-lite"/>
    </source>
</evidence>